<proteinExistence type="predicted"/>
<protein>
    <submittedName>
        <fullName evidence="1">Uncharacterized protein</fullName>
    </submittedName>
</protein>
<gene>
    <name evidence="1" type="ORF">B4N89_16825</name>
</gene>
<organism evidence="1 2">
    <name type="scientific">Embleya scabrispora</name>
    <dbReference type="NCBI Taxonomy" id="159449"/>
    <lineage>
        <taxon>Bacteria</taxon>
        <taxon>Bacillati</taxon>
        <taxon>Actinomycetota</taxon>
        <taxon>Actinomycetes</taxon>
        <taxon>Kitasatosporales</taxon>
        <taxon>Streptomycetaceae</taxon>
        <taxon>Embleya</taxon>
    </lineage>
</organism>
<sequence>MAAEAVPAAAQTTPPEEVARIVRTGIERVRSASSLHMVKTAESDNSSPTVMDLRMVAGKGSRTSVREGDFAIEEIVIGKDLFSRDGRGPWERYAVDPEHPSMSSGDVDGIPTYAQVLYEQAAHPEALTIVEPIEIDGVRCFGVQKGTLIAYFTPGDHGYLRRWTQRTPITHLTTDITELDKPIDLKPPTGL</sequence>
<comment type="caution">
    <text evidence="1">The sequence shown here is derived from an EMBL/GenBank/DDBJ whole genome shotgun (WGS) entry which is preliminary data.</text>
</comment>
<evidence type="ECO:0000313" key="1">
    <source>
        <dbReference type="EMBL" id="OPC82380.1"/>
    </source>
</evidence>
<evidence type="ECO:0000313" key="2">
    <source>
        <dbReference type="Proteomes" id="UP000190037"/>
    </source>
</evidence>
<accession>A0A1T3P0H2</accession>
<keyword evidence="2" id="KW-1185">Reference proteome</keyword>
<name>A0A1T3P0H2_9ACTN</name>
<dbReference type="Proteomes" id="UP000190037">
    <property type="component" value="Unassembled WGS sequence"/>
</dbReference>
<dbReference type="AlphaFoldDB" id="A0A1T3P0H2"/>
<dbReference type="EMBL" id="MWQN01000001">
    <property type="protein sequence ID" value="OPC82380.1"/>
    <property type="molecule type" value="Genomic_DNA"/>
</dbReference>
<reference evidence="1 2" key="1">
    <citation type="submission" date="2017-03" db="EMBL/GenBank/DDBJ databases">
        <title>Draft genome sequence of Streptomyces scabrisporus NF3, endophyte isolated from Amphipterygium adstringens.</title>
        <authorList>
            <person name="Vazquez M."/>
            <person name="Ceapa C.D."/>
            <person name="Rodriguez Luna D."/>
            <person name="Sanchez Esquivel S."/>
        </authorList>
    </citation>
    <scope>NUCLEOTIDE SEQUENCE [LARGE SCALE GENOMIC DNA]</scope>
    <source>
        <strain evidence="1 2">NF3</strain>
    </source>
</reference>